<dbReference type="InterPro" id="IPR038501">
    <property type="entry name" value="Spore_GerAC_C_sf"/>
</dbReference>
<dbReference type="InterPro" id="IPR046953">
    <property type="entry name" value="Spore_GerAC-like_C"/>
</dbReference>
<reference evidence="3" key="1">
    <citation type="submission" date="2011-06" db="EMBL/GenBank/DDBJ databases">
        <title>Complete genome sequence of Paenibacillus mucilaginosus KNP414.</title>
        <authorList>
            <person name="Wang J."/>
            <person name="Hu S."/>
            <person name="Hu X."/>
            <person name="Zhang B."/>
            <person name="Dong D."/>
            <person name="Zhang S."/>
            <person name="Zhao K."/>
            <person name="Wu D."/>
        </authorList>
    </citation>
    <scope>NUCLEOTIDE SEQUENCE [LARGE SCALE GENOMIC DNA]</scope>
    <source>
        <strain evidence="3">KNP414</strain>
    </source>
</reference>
<evidence type="ECO:0000313" key="2">
    <source>
        <dbReference type="EMBL" id="AEI42776.1"/>
    </source>
</evidence>
<dbReference type="AlphaFoldDB" id="F8FHR9"/>
<evidence type="ECO:0000259" key="1">
    <source>
        <dbReference type="Pfam" id="PF05504"/>
    </source>
</evidence>
<dbReference type="HOGENOM" id="CLU_200489_0_0_9"/>
<feature type="domain" description="Spore germination GerAC-like C-terminal" evidence="1">
    <location>
        <begin position="4"/>
        <end position="64"/>
    </location>
</feature>
<accession>F8FHR9</accession>
<gene>
    <name evidence="2" type="ordered locus">KNP414_04244</name>
</gene>
<name>F8FHR9_PAEMK</name>
<reference evidence="2 3" key="2">
    <citation type="journal article" date="2013" name="Genome Announc.">
        <title>Genome Sequence of Growth-Improving Paenibacillus mucilaginosus Strain KNP414.</title>
        <authorList>
            <person name="Lu J.J."/>
            <person name="Wang J.F."/>
            <person name="Hu X.F."/>
        </authorList>
    </citation>
    <scope>NUCLEOTIDE SEQUENCE [LARGE SCALE GENOMIC DNA]</scope>
    <source>
        <strain evidence="2 3">KNP414</strain>
    </source>
</reference>
<protein>
    <submittedName>
        <fullName evidence="2">Spore germination protein KC</fullName>
    </submittedName>
</protein>
<dbReference type="PANTHER" id="PTHR35789:SF1">
    <property type="entry name" value="SPORE GERMINATION PROTEIN B3"/>
    <property type="match status" value="1"/>
</dbReference>
<organism evidence="2 3">
    <name type="scientific">Paenibacillus mucilaginosus (strain KNP414)</name>
    <dbReference type="NCBI Taxonomy" id="1036673"/>
    <lineage>
        <taxon>Bacteria</taxon>
        <taxon>Bacillati</taxon>
        <taxon>Bacillota</taxon>
        <taxon>Bacilli</taxon>
        <taxon>Bacillales</taxon>
        <taxon>Paenibacillaceae</taxon>
        <taxon>Paenibacillus</taxon>
    </lineage>
</organism>
<proteinExistence type="predicted"/>
<dbReference type="Pfam" id="PF05504">
    <property type="entry name" value="Spore_GerAC"/>
    <property type="match status" value="1"/>
</dbReference>
<dbReference type="EMBL" id="CP002869">
    <property type="protein sequence ID" value="AEI42776.1"/>
    <property type="molecule type" value="Genomic_DNA"/>
</dbReference>
<dbReference type="InterPro" id="IPR008844">
    <property type="entry name" value="Spore_GerAC-like"/>
</dbReference>
<sequence length="74" mass="8633">MVTKRNVEEAVKAVQRMNSDIFGFLEVVERDQPKAWKKMKDKWGDIFPTCRVEVQVEQEILRTGMRTKSSMSGK</sequence>
<dbReference type="KEGG" id="pms:KNP414_04244"/>
<dbReference type="GO" id="GO:0016020">
    <property type="term" value="C:membrane"/>
    <property type="evidence" value="ECO:0007669"/>
    <property type="project" value="InterPro"/>
</dbReference>
<dbReference type="PATRIC" id="fig|1036673.3.peg.3916"/>
<evidence type="ECO:0000313" key="3">
    <source>
        <dbReference type="Proteomes" id="UP000006620"/>
    </source>
</evidence>
<dbReference type="PANTHER" id="PTHR35789">
    <property type="entry name" value="SPORE GERMINATION PROTEIN B3"/>
    <property type="match status" value="1"/>
</dbReference>
<dbReference type="Gene3D" id="3.30.300.210">
    <property type="entry name" value="Nutrient germinant receptor protein C, domain 3"/>
    <property type="match status" value="1"/>
</dbReference>
<dbReference type="GO" id="GO:0009847">
    <property type="term" value="P:spore germination"/>
    <property type="evidence" value="ECO:0007669"/>
    <property type="project" value="InterPro"/>
</dbReference>
<dbReference type="Proteomes" id="UP000006620">
    <property type="component" value="Chromosome"/>
</dbReference>